<accession>A0A8S5S136</accession>
<dbReference type="EMBL" id="BK032511">
    <property type="protein sequence ID" value="DAF44608.1"/>
    <property type="molecule type" value="Genomic_DNA"/>
</dbReference>
<proteinExistence type="predicted"/>
<sequence length="33" mass="3823">MTVDDSNQMQTRHWGMYTGWNPDLGPIKNENVS</sequence>
<protein>
    <submittedName>
        <fullName evidence="1">Uncharacterized protein</fullName>
    </submittedName>
</protein>
<evidence type="ECO:0000313" key="1">
    <source>
        <dbReference type="EMBL" id="DAF44608.1"/>
    </source>
</evidence>
<reference evidence="1" key="1">
    <citation type="journal article" date="2021" name="Proc. Natl. Acad. Sci. U.S.A.">
        <title>A Catalog of Tens of Thousands of Viruses from Human Metagenomes Reveals Hidden Associations with Chronic Diseases.</title>
        <authorList>
            <person name="Tisza M.J."/>
            <person name="Buck C.B."/>
        </authorList>
    </citation>
    <scope>NUCLEOTIDE SEQUENCE</scope>
    <source>
        <strain evidence="1">Ct8Lf7</strain>
    </source>
</reference>
<organism evidence="1">
    <name type="scientific">Podoviridae sp. ct8Lf7</name>
    <dbReference type="NCBI Taxonomy" id="2827723"/>
    <lineage>
        <taxon>Viruses</taxon>
        <taxon>Duplodnaviria</taxon>
        <taxon>Heunggongvirae</taxon>
        <taxon>Uroviricota</taxon>
        <taxon>Caudoviricetes</taxon>
    </lineage>
</organism>
<name>A0A8S5S136_9CAUD</name>